<dbReference type="AlphaFoldDB" id="A0ABD0JLT7"/>
<evidence type="ECO:0000313" key="3">
    <source>
        <dbReference type="EMBL" id="KAK7475660.1"/>
    </source>
</evidence>
<name>A0ABD0JLT7_9CAEN</name>
<reference evidence="3 4" key="1">
    <citation type="journal article" date="2023" name="Sci. Data">
        <title>Genome assembly of the Korean intertidal mud-creeper Batillaria attramentaria.</title>
        <authorList>
            <person name="Patra A.K."/>
            <person name="Ho P.T."/>
            <person name="Jun S."/>
            <person name="Lee S.J."/>
            <person name="Kim Y."/>
            <person name="Won Y.J."/>
        </authorList>
    </citation>
    <scope>NUCLEOTIDE SEQUENCE [LARGE SCALE GENOMIC DNA]</scope>
    <source>
        <strain evidence="3">Wonlab-2016</strain>
    </source>
</reference>
<organism evidence="3 4">
    <name type="scientific">Batillaria attramentaria</name>
    <dbReference type="NCBI Taxonomy" id="370345"/>
    <lineage>
        <taxon>Eukaryota</taxon>
        <taxon>Metazoa</taxon>
        <taxon>Spiralia</taxon>
        <taxon>Lophotrochozoa</taxon>
        <taxon>Mollusca</taxon>
        <taxon>Gastropoda</taxon>
        <taxon>Caenogastropoda</taxon>
        <taxon>Sorbeoconcha</taxon>
        <taxon>Cerithioidea</taxon>
        <taxon>Batillariidae</taxon>
        <taxon>Batillaria</taxon>
    </lineage>
</organism>
<feature type="chain" id="PRO_5044836970" evidence="2">
    <location>
        <begin position="24"/>
        <end position="112"/>
    </location>
</feature>
<evidence type="ECO:0000256" key="2">
    <source>
        <dbReference type="SAM" id="SignalP"/>
    </source>
</evidence>
<comment type="caution">
    <text evidence="3">The sequence shown here is derived from an EMBL/GenBank/DDBJ whole genome shotgun (WGS) entry which is preliminary data.</text>
</comment>
<dbReference type="EMBL" id="JACVVK020000398">
    <property type="protein sequence ID" value="KAK7475660.1"/>
    <property type="molecule type" value="Genomic_DNA"/>
</dbReference>
<protein>
    <submittedName>
        <fullName evidence="3">Uncharacterized protein</fullName>
    </submittedName>
</protein>
<feature type="coiled-coil region" evidence="1">
    <location>
        <begin position="28"/>
        <end position="83"/>
    </location>
</feature>
<dbReference type="Proteomes" id="UP001519460">
    <property type="component" value="Unassembled WGS sequence"/>
</dbReference>
<proteinExistence type="predicted"/>
<evidence type="ECO:0000313" key="4">
    <source>
        <dbReference type="Proteomes" id="UP001519460"/>
    </source>
</evidence>
<keyword evidence="4" id="KW-1185">Reference proteome</keyword>
<gene>
    <name evidence="3" type="ORF">BaRGS_00033086</name>
</gene>
<sequence>MALPRSVVLCLVLVCSPLAGATALKKPAKRQEVELTDAEEAAMALNVAINAALSIYVNPTGTLEQFRDAVADVLEAAEELAGELAESQGKGRSGSGFSLRIRVMVTVFKTCV</sequence>
<keyword evidence="2" id="KW-0732">Signal</keyword>
<keyword evidence="1" id="KW-0175">Coiled coil</keyword>
<feature type="signal peptide" evidence="2">
    <location>
        <begin position="1"/>
        <end position="23"/>
    </location>
</feature>
<accession>A0ABD0JLT7</accession>
<evidence type="ECO:0000256" key="1">
    <source>
        <dbReference type="SAM" id="Coils"/>
    </source>
</evidence>